<reference evidence="1" key="1">
    <citation type="submission" date="2023-09" db="UniProtKB">
        <authorList>
            <consortium name="Ensembl"/>
        </authorList>
    </citation>
    <scope>IDENTIFICATION</scope>
</reference>
<accession>A0A8C0C4I2</accession>
<sequence>PDTKTRQRSGYKINAQKSLAFLYTNDEKCESEMKKTLPFTIATKRIKCLGINLPKETKDLYAENYKTLMKEIKDDTKRWRDIPCSWIGRINIVKMTILPKAIYRFNAIPIKLPLAFFTELEQKFSQFVWKHKRPRIVKAVLRKKNGAGGIGLPAFRLYYKATVMKTLWYWHKNRNIDQWNRTESPEINPRTYGYLIFDKGGKNIQWRKDSLFNKWCWETWTATCKRMKLEHSLTPYTKINSKWIKDLNIRPDTIKLLQENIGRTLYDINHKSVIQSEVSQIEKNKHHMLIHIYMESKEKKRK</sequence>
<protein>
    <recommendedName>
        <fullName evidence="2">Reverse transcriptase</fullName>
    </recommendedName>
</protein>
<evidence type="ECO:0000313" key="1">
    <source>
        <dbReference type="Ensembl" id="ENSBMSP00010000667.1"/>
    </source>
</evidence>
<organism evidence="1">
    <name type="scientific">Balaenoptera musculus</name>
    <name type="common">Blue whale</name>
    <dbReference type="NCBI Taxonomy" id="9771"/>
    <lineage>
        <taxon>Eukaryota</taxon>
        <taxon>Metazoa</taxon>
        <taxon>Chordata</taxon>
        <taxon>Craniata</taxon>
        <taxon>Vertebrata</taxon>
        <taxon>Euteleostomi</taxon>
        <taxon>Mammalia</taxon>
        <taxon>Eutheria</taxon>
        <taxon>Laurasiatheria</taxon>
        <taxon>Artiodactyla</taxon>
        <taxon>Whippomorpha</taxon>
        <taxon>Cetacea</taxon>
        <taxon>Mysticeti</taxon>
        <taxon>Balaenopteridae</taxon>
        <taxon>Balaenoptera</taxon>
    </lineage>
</organism>
<name>A0A8C0C4I2_BALMU</name>
<evidence type="ECO:0008006" key="2">
    <source>
        <dbReference type="Google" id="ProtNLM"/>
    </source>
</evidence>
<dbReference type="GeneTree" id="ENSGT01150000286964"/>
<dbReference type="AlphaFoldDB" id="A0A8C0C4I2"/>
<dbReference type="OMA" id="YDINHKS"/>
<dbReference type="Ensembl" id="ENSBMST00010000731.1">
    <property type="protein sequence ID" value="ENSBMSP00010000667.1"/>
    <property type="gene ID" value="ENSBMSG00010000549.1"/>
</dbReference>
<proteinExistence type="predicted"/>
<dbReference type="PANTHER" id="PTHR19446">
    <property type="entry name" value="REVERSE TRANSCRIPTASES"/>
    <property type="match status" value="1"/>
</dbReference>